<organism evidence="1">
    <name type="scientific">uncultured bacterium A1Q1_fos_75</name>
    <dbReference type="NCBI Taxonomy" id="1256589"/>
    <lineage>
        <taxon>Bacteria</taxon>
        <taxon>environmental samples</taxon>
    </lineage>
</organism>
<dbReference type="AlphaFoldDB" id="L7VUS6"/>
<evidence type="ECO:0000313" key="1">
    <source>
        <dbReference type="EMBL" id="AGC71224.1"/>
    </source>
</evidence>
<dbReference type="Pfam" id="PF04519">
    <property type="entry name" value="Bactofilin"/>
    <property type="match status" value="1"/>
</dbReference>
<name>L7VUS6_9BACT</name>
<reference evidence="1" key="1">
    <citation type="submission" date="2012-09" db="EMBL/GenBank/DDBJ databases">
        <title>Metagenomic Characterization of a Microbial Community in Wastewater Detects High Levels of Antibiotic Resistance.</title>
        <authorList>
            <person name="Abrams M."/>
            <person name="Caldwell A."/>
            <person name="Vandaei E."/>
            <person name="Lee W."/>
            <person name="Perrott J."/>
            <person name="Khan S.Y."/>
            <person name="Ta J."/>
            <person name="Romero D."/>
            <person name="Nguyen V."/>
            <person name="Pourmand N."/>
            <person name="Ouverney C.C."/>
        </authorList>
    </citation>
    <scope>NUCLEOTIDE SEQUENCE</scope>
</reference>
<proteinExistence type="predicted"/>
<protein>
    <submittedName>
        <fullName evidence="1">Uncharacterized protein</fullName>
    </submittedName>
</protein>
<sequence length="92" mass="10128">MLAAFHGRVQGPVIFIAKTAEVTGRFEAEHIVVEGCVADGDLFADLLVLRPGCDVAGTIMCRELIVEEGALFEGQYRRHADPLRIGRQFEEV</sequence>
<dbReference type="InterPro" id="IPR007607">
    <property type="entry name" value="BacA/B"/>
</dbReference>
<dbReference type="EMBL" id="JX649866">
    <property type="protein sequence ID" value="AGC71224.1"/>
    <property type="molecule type" value="Genomic_DNA"/>
</dbReference>
<accession>L7VUS6</accession>